<accession>A0AAV4Y699</accession>
<proteinExistence type="predicted"/>
<dbReference type="EMBL" id="BPLR01018745">
    <property type="protein sequence ID" value="GIZ01985.1"/>
    <property type="molecule type" value="Genomic_DNA"/>
</dbReference>
<organism evidence="1 2">
    <name type="scientific">Caerostris extrusa</name>
    <name type="common">Bark spider</name>
    <name type="synonym">Caerostris bankana</name>
    <dbReference type="NCBI Taxonomy" id="172846"/>
    <lineage>
        <taxon>Eukaryota</taxon>
        <taxon>Metazoa</taxon>
        <taxon>Ecdysozoa</taxon>
        <taxon>Arthropoda</taxon>
        <taxon>Chelicerata</taxon>
        <taxon>Arachnida</taxon>
        <taxon>Araneae</taxon>
        <taxon>Araneomorphae</taxon>
        <taxon>Entelegynae</taxon>
        <taxon>Araneoidea</taxon>
        <taxon>Araneidae</taxon>
        <taxon>Caerostris</taxon>
    </lineage>
</organism>
<dbReference type="AlphaFoldDB" id="A0AAV4Y699"/>
<comment type="caution">
    <text evidence="1">The sequence shown here is derived from an EMBL/GenBank/DDBJ whole genome shotgun (WGS) entry which is preliminary data.</text>
</comment>
<evidence type="ECO:0000313" key="2">
    <source>
        <dbReference type="Proteomes" id="UP001054945"/>
    </source>
</evidence>
<protein>
    <submittedName>
        <fullName evidence="1">Uncharacterized protein</fullName>
    </submittedName>
</protein>
<evidence type="ECO:0000313" key="1">
    <source>
        <dbReference type="EMBL" id="GIZ01985.1"/>
    </source>
</evidence>
<name>A0AAV4Y699_CAEEX</name>
<keyword evidence="2" id="KW-1185">Reference proteome</keyword>
<dbReference type="Proteomes" id="UP001054945">
    <property type="component" value="Unassembled WGS sequence"/>
</dbReference>
<sequence length="90" mass="9572">MPYSLRNKTSLLPDTELAKQSKSQKLLAAQSQLQLSLDSKTSVQQVIIADSDICGSKQWQNGHNGGSGMFPQLMSMPGNAHCGLGNIAGL</sequence>
<reference evidence="1 2" key="1">
    <citation type="submission" date="2021-06" db="EMBL/GenBank/DDBJ databases">
        <title>Caerostris extrusa draft genome.</title>
        <authorList>
            <person name="Kono N."/>
            <person name="Arakawa K."/>
        </authorList>
    </citation>
    <scope>NUCLEOTIDE SEQUENCE [LARGE SCALE GENOMIC DNA]</scope>
</reference>
<gene>
    <name evidence="1" type="ORF">CEXT_10121</name>
</gene>